<proteinExistence type="predicted"/>
<evidence type="ECO:0000256" key="1">
    <source>
        <dbReference type="SAM" id="MobiDB-lite"/>
    </source>
</evidence>
<dbReference type="EMBL" id="NIDE01000001">
    <property type="protein sequence ID" value="OWK47384.1"/>
    <property type="molecule type" value="Genomic_DNA"/>
</dbReference>
<dbReference type="PROSITE" id="PS50172">
    <property type="entry name" value="BRCT"/>
    <property type="match status" value="1"/>
</dbReference>
<sequence>MAITLADVRRAWDVRDPELPRLVARLAEQDEPHKPVRSGALTFDQFLYQTRTPQFRKKSKDEQAHARIELMKTLEAPDAEVPLSDRLRLHEIILALWQTDDPFARSCLLEVIATVPLKYGPWRALKRIFKESEAVRDTEVFGALAARIDKEYAGHGAERITPQTMAYLARRAWRFLRRVGVQLPATYADTAVDFLVRYPDDTAWRNTWIANHIFFHQSKQYGKAHFHFGGRNVPSPEQLKDAAYRDLWKRSPRPLFTLLERARADAVRGFAAAALKADFRAVLRDVEPVWVVRLVGVQSKTIDEFVIWLLQNVPTFEQGNFRTNGLHDAVLRLLDSPADSARVYAANYARTHARDLPVSELVRLANNSHEAVRKLAQDLIGERDPRKDVGLAAWGELLETEYGYKFAAAAIPQYFGAAELTPAWFADRLLSGNQRAFEFAKGLLPKIHPTDRLGSAYFLNLLKRLEPTEGQIIRRVIPYAAGELARFDLNAVAADGLRWLALFPGGWPVVARWVDEGKLKPQTLGVGFWKALAFQPDWEADPDLAAFRAANGTWAGDLPFDEPRARQVLAWLGDVRKFAPGELGFDWLMRLVARTEPLYHDFAVDTMIRSFTPADFAPREAAPSAPAAAPTSETVDLQKASFLFTGKLSTMTREEAEAKVKAANGAVAGSVTKNLHYLVIGDDGSPLYGQGKKGSKQVKAEQLNEAGANVRIISETLFLQMLVGRQPQATGDASLAGCERLWEFVIAPGPADAPVGRFARQYVRRHHPLLGQKLDDKPVDPGAEVPQTFLTYDRVAPLFAESRRPLREFALELAGYEFARWSPTIDQLVAMTELPFADVRRFVAKVLLADDAPENRLFRLDPARLEAAAVYRFCESADDETRALGMELISRLPQLRVPEELFRLTESPDRRVRAFVIRALWAVYRDRGVMPEWKPPVPPKPQVGATARKAAERQEAARGMASRRARNSGRPANRRWPSSSVGCCLNFRRDRRNPPNETPTTTRRRTNNRAGPPAASYPGSRCPRAGRSWTRSKSCGTWPCPTGNLLPAFYRCWTSSSGREAPVNGPPVWSPSPASATRIPN</sequence>
<comment type="caution">
    <text evidence="3">The sequence shown here is derived from an EMBL/GenBank/DDBJ whole genome shotgun (WGS) entry which is preliminary data.</text>
</comment>
<feature type="compositionally biased region" description="Polar residues" evidence="1">
    <location>
        <begin position="1072"/>
        <end position="1081"/>
    </location>
</feature>
<feature type="region of interest" description="Disordered" evidence="1">
    <location>
        <begin position="935"/>
        <end position="1028"/>
    </location>
</feature>
<dbReference type="RefSeq" id="WP_238602456.1">
    <property type="nucleotide sequence ID" value="NZ_NIDE01000001.1"/>
</dbReference>
<dbReference type="CDD" id="cd17748">
    <property type="entry name" value="BRCT_DNA_ligase_like"/>
    <property type="match status" value="1"/>
</dbReference>
<keyword evidence="4" id="KW-1185">Reference proteome</keyword>
<dbReference type="AlphaFoldDB" id="A0A225E6J5"/>
<organism evidence="3 4">
    <name type="scientific">Fimbriiglobus ruber</name>
    <dbReference type="NCBI Taxonomy" id="1908690"/>
    <lineage>
        <taxon>Bacteria</taxon>
        <taxon>Pseudomonadati</taxon>
        <taxon>Planctomycetota</taxon>
        <taxon>Planctomycetia</taxon>
        <taxon>Gemmatales</taxon>
        <taxon>Gemmataceae</taxon>
        <taxon>Fimbriiglobus</taxon>
    </lineage>
</organism>
<dbReference type="InterPro" id="IPR036420">
    <property type="entry name" value="BRCT_dom_sf"/>
</dbReference>
<accession>A0A225E6J5</accession>
<dbReference type="Proteomes" id="UP000214646">
    <property type="component" value="Unassembled WGS sequence"/>
</dbReference>
<dbReference type="Gene3D" id="3.40.50.10190">
    <property type="entry name" value="BRCT domain"/>
    <property type="match status" value="1"/>
</dbReference>
<feature type="region of interest" description="Disordered" evidence="1">
    <location>
        <begin position="1058"/>
        <end position="1081"/>
    </location>
</feature>
<dbReference type="InterPro" id="IPR001357">
    <property type="entry name" value="BRCT_dom"/>
</dbReference>
<evidence type="ECO:0000313" key="3">
    <source>
        <dbReference type="EMBL" id="OWK47384.1"/>
    </source>
</evidence>
<gene>
    <name evidence="3" type="ORF">FRUB_01083</name>
</gene>
<feature type="domain" description="BRCT" evidence="2">
    <location>
        <begin position="632"/>
        <end position="722"/>
    </location>
</feature>
<reference evidence="4" key="1">
    <citation type="submission" date="2017-06" db="EMBL/GenBank/DDBJ databases">
        <title>Genome analysis of Fimbriiglobus ruber SP5, the first member of the order Planctomycetales with confirmed chitinolytic capability.</title>
        <authorList>
            <person name="Ravin N.V."/>
            <person name="Rakitin A.L."/>
            <person name="Ivanova A.A."/>
            <person name="Beletsky A.V."/>
            <person name="Kulichevskaya I.S."/>
            <person name="Mardanov A.V."/>
            <person name="Dedysh S.N."/>
        </authorList>
    </citation>
    <scope>NUCLEOTIDE SEQUENCE [LARGE SCALE GENOMIC DNA]</scope>
    <source>
        <strain evidence="4">SP5</strain>
    </source>
</reference>
<dbReference type="Pfam" id="PF00533">
    <property type="entry name" value="BRCT"/>
    <property type="match status" value="1"/>
</dbReference>
<dbReference type="SUPFAM" id="SSF52113">
    <property type="entry name" value="BRCT domain"/>
    <property type="match status" value="1"/>
</dbReference>
<name>A0A225E6J5_9BACT</name>
<evidence type="ECO:0000259" key="2">
    <source>
        <dbReference type="PROSITE" id="PS50172"/>
    </source>
</evidence>
<evidence type="ECO:0000313" key="4">
    <source>
        <dbReference type="Proteomes" id="UP000214646"/>
    </source>
</evidence>
<protein>
    <recommendedName>
        <fullName evidence="2">BRCT domain-containing protein</fullName>
    </recommendedName>
</protein>